<keyword evidence="4" id="KW-1185">Reference proteome</keyword>
<sequence>MYFLSLSLLFLTAAIPKPIQAKSQSPPTIPPPPLPTKFQALSTSEYISTNPPPPLPTKFQALATSGYTSPGFFAGILDIAFTADCSNGPESQKLKSVYPDGYTVISDCSISTRYIIEPSSRGDTCAYTKIEEGEECDGICGAPFSVRDTSGVWTFGEDMEIVWGAKTSFTASDNSTITQHAGSVPRGAGTRLVFVNITEDDEVVSIRVESDDWFTVETTLENTTTTFDDNEFDAPSDCVPATDAILKSENSVSSSSSSSSFTTTATSPPSFPSAWSATLITSFTNPGYNAGNVFTNTTASCPSPPSQISRTTFGNFHTVQQDCNLGLIFDYDLQGLNCFVTKIGEGGVDRRICDTCTMPFGIRDTKEKGEKVWTFRGEESDRKEMDVVDWSPDGEEEEAWAGSADGGWMTVRVEVNAAGNYVRDTVEEHGWIRADVKIEDFKSLEEDNDLEEKFILPSCFDGMY</sequence>
<feature type="region of interest" description="Disordered" evidence="1">
    <location>
        <begin position="251"/>
        <end position="270"/>
    </location>
</feature>
<dbReference type="Proteomes" id="UP001165160">
    <property type="component" value="Unassembled WGS sequence"/>
</dbReference>
<organism evidence="3 4">
    <name type="scientific">Triparma verrucosa</name>
    <dbReference type="NCBI Taxonomy" id="1606542"/>
    <lineage>
        <taxon>Eukaryota</taxon>
        <taxon>Sar</taxon>
        <taxon>Stramenopiles</taxon>
        <taxon>Ochrophyta</taxon>
        <taxon>Bolidophyceae</taxon>
        <taxon>Parmales</taxon>
        <taxon>Triparmaceae</taxon>
        <taxon>Triparma</taxon>
    </lineage>
</organism>
<accession>A0A9W7KUY1</accession>
<dbReference type="EMBL" id="BRXX01000449">
    <property type="protein sequence ID" value="GMI12603.1"/>
    <property type="molecule type" value="Genomic_DNA"/>
</dbReference>
<reference evidence="4" key="1">
    <citation type="journal article" date="2023" name="Commun. Biol.">
        <title>Genome analysis of Parmales, the sister group of diatoms, reveals the evolutionary specialization of diatoms from phago-mixotrophs to photoautotrophs.</title>
        <authorList>
            <person name="Ban H."/>
            <person name="Sato S."/>
            <person name="Yoshikawa S."/>
            <person name="Yamada K."/>
            <person name="Nakamura Y."/>
            <person name="Ichinomiya M."/>
            <person name="Sato N."/>
            <person name="Blanc-Mathieu R."/>
            <person name="Endo H."/>
            <person name="Kuwata A."/>
            <person name="Ogata H."/>
        </authorList>
    </citation>
    <scope>NUCLEOTIDE SEQUENCE [LARGE SCALE GENOMIC DNA]</scope>
    <source>
        <strain evidence="4">NIES 3699</strain>
    </source>
</reference>
<evidence type="ECO:0000256" key="1">
    <source>
        <dbReference type="SAM" id="MobiDB-lite"/>
    </source>
</evidence>
<gene>
    <name evidence="3" type="ORF">TrVE_jg1360</name>
</gene>
<feature type="signal peptide" evidence="2">
    <location>
        <begin position="1"/>
        <end position="21"/>
    </location>
</feature>
<protein>
    <submittedName>
        <fullName evidence="3">Uncharacterized protein</fullName>
    </submittedName>
</protein>
<feature type="compositionally biased region" description="Low complexity" evidence="1">
    <location>
        <begin position="253"/>
        <end position="270"/>
    </location>
</feature>
<dbReference type="AlphaFoldDB" id="A0A9W7KUY1"/>
<name>A0A9W7KUY1_9STRA</name>
<evidence type="ECO:0000313" key="4">
    <source>
        <dbReference type="Proteomes" id="UP001165160"/>
    </source>
</evidence>
<comment type="caution">
    <text evidence="3">The sequence shown here is derived from an EMBL/GenBank/DDBJ whole genome shotgun (WGS) entry which is preliminary data.</text>
</comment>
<evidence type="ECO:0000256" key="2">
    <source>
        <dbReference type="SAM" id="SignalP"/>
    </source>
</evidence>
<evidence type="ECO:0000313" key="3">
    <source>
        <dbReference type="EMBL" id="GMI12603.1"/>
    </source>
</evidence>
<feature type="chain" id="PRO_5040925717" evidence="2">
    <location>
        <begin position="22"/>
        <end position="464"/>
    </location>
</feature>
<keyword evidence="2" id="KW-0732">Signal</keyword>
<proteinExistence type="predicted"/>